<dbReference type="Gene3D" id="1.10.10.10">
    <property type="entry name" value="Winged helix-like DNA-binding domain superfamily/Winged helix DNA-binding domain"/>
    <property type="match status" value="1"/>
</dbReference>
<dbReference type="PANTHER" id="PTHR34293">
    <property type="entry name" value="HTH-TYPE TRANSCRIPTIONAL REGULATOR TRMBL2"/>
    <property type="match status" value="1"/>
</dbReference>
<keyword evidence="3" id="KW-1185">Reference proteome</keyword>
<dbReference type="InterPro" id="IPR051797">
    <property type="entry name" value="TrmB-like"/>
</dbReference>
<dbReference type="PANTHER" id="PTHR34293:SF1">
    <property type="entry name" value="HTH-TYPE TRANSCRIPTIONAL REGULATOR TRMBL2"/>
    <property type="match status" value="1"/>
</dbReference>
<protein>
    <submittedName>
        <fullName evidence="2">Sugar-specific transcriptional regulator TrmB</fullName>
    </submittedName>
</protein>
<dbReference type="SUPFAM" id="SSF46785">
    <property type="entry name" value="Winged helix' DNA-binding domain"/>
    <property type="match status" value="1"/>
</dbReference>
<dbReference type="InterPro" id="IPR002831">
    <property type="entry name" value="Tscrpt_reg_TrmB_N"/>
</dbReference>
<evidence type="ECO:0000313" key="2">
    <source>
        <dbReference type="EMBL" id="ALI37137.1"/>
    </source>
</evidence>
<proteinExistence type="predicted"/>
<dbReference type="AlphaFoldDB" id="A0A654M1T1"/>
<reference evidence="3" key="1">
    <citation type="submission" date="2015-10" db="EMBL/GenBank/DDBJ databases">
        <title>Niche specialization of a soil ammonia-oxidizing archaeon, Candidatus Nitrosocosmicus oleophilus.</title>
        <authorList>
            <person name="Jung M.-Y."/>
            <person name="Rhee S.-K."/>
        </authorList>
    </citation>
    <scope>NUCLEOTIDE SEQUENCE [LARGE SCALE GENOMIC DNA]</scope>
    <source>
        <strain evidence="3">MY3</strain>
    </source>
</reference>
<dbReference type="Pfam" id="PF01978">
    <property type="entry name" value="TrmB"/>
    <property type="match status" value="1"/>
</dbReference>
<dbReference type="KEGG" id="taa:NMY3_02949"/>
<dbReference type="Proteomes" id="UP000058925">
    <property type="component" value="Chromosome"/>
</dbReference>
<name>A0A654M1T1_9ARCH</name>
<feature type="domain" description="Transcription regulator TrmB N-terminal" evidence="1">
    <location>
        <begin position="30"/>
        <end position="97"/>
    </location>
</feature>
<evidence type="ECO:0000259" key="1">
    <source>
        <dbReference type="Pfam" id="PF01978"/>
    </source>
</evidence>
<dbReference type="InterPro" id="IPR036390">
    <property type="entry name" value="WH_DNA-bd_sf"/>
</dbReference>
<accession>A0A654M1T1</accession>
<organism evidence="2 3">
    <name type="scientific">Candidatus Nitrosocosmicus oleophilus</name>
    <dbReference type="NCBI Taxonomy" id="1353260"/>
    <lineage>
        <taxon>Archaea</taxon>
        <taxon>Nitrososphaerota</taxon>
        <taxon>Nitrososphaeria</taxon>
        <taxon>Nitrososphaerales</taxon>
        <taxon>Nitrososphaeraceae</taxon>
        <taxon>Candidatus Nitrosocosmicus</taxon>
    </lineage>
</organism>
<gene>
    <name evidence="2" type="ORF">NMY3_02949</name>
</gene>
<dbReference type="EMBL" id="CP012850">
    <property type="protein sequence ID" value="ALI37137.1"/>
    <property type="molecule type" value="Genomic_DNA"/>
</dbReference>
<evidence type="ECO:0000313" key="3">
    <source>
        <dbReference type="Proteomes" id="UP000058925"/>
    </source>
</evidence>
<sequence length="278" mass="31698">MTHVLTILYAKLLFVMSTDGSVNNEILGGLEELGLTKYEASAYYSLLGKGMISATEIAYYSNLPRTKIYFILKKLEKKNLVFINYQKPLMFRALSPKDSFDNILSEYESRITSLKKIIDTLQQINENGLKNKGIEEKRYLVLNQFCTDSKITELLKNTNESIAISLNHWGNVILNASKEEILKAIYRGVKVRILFDFLCQADSIILPNAIDKKSAKISTNMFIFDNNSMIIINNDGTKSAYFDSHEIFVPTLVSQFNDTWAKMETTPLENNKIDPINM</sequence>
<dbReference type="InterPro" id="IPR036388">
    <property type="entry name" value="WH-like_DNA-bd_sf"/>
</dbReference>